<dbReference type="SUPFAM" id="SSF53335">
    <property type="entry name" value="S-adenosyl-L-methionine-dependent methyltransferases"/>
    <property type="match status" value="1"/>
</dbReference>
<dbReference type="Proteomes" id="UP000199707">
    <property type="component" value="Unassembled WGS sequence"/>
</dbReference>
<gene>
    <name evidence="3" type="ORF">SAMN02799620_04591</name>
</gene>
<proteinExistence type="predicted"/>
<dbReference type="Pfam" id="PF08241">
    <property type="entry name" value="Methyltransf_11"/>
    <property type="match status" value="1"/>
</dbReference>
<dbReference type="GO" id="GO:0032259">
    <property type="term" value="P:methylation"/>
    <property type="evidence" value="ECO:0007669"/>
    <property type="project" value="UniProtKB-KW"/>
</dbReference>
<dbReference type="GO" id="GO:0008757">
    <property type="term" value="F:S-adenosylmethionine-dependent methyltransferase activity"/>
    <property type="evidence" value="ECO:0007669"/>
    <property type="project" value="InterPro"/>
</dbReference>
<evidence type="ECO:0000313" key="4">
    <source>
        <dbReference type="Proteomes" id="UP000199707"/>
    </source>
</evidence>
<dbReference type="AlphaFoldDB" id="A0A1G4WSB7"/>
<sequence>MKTMAAQHLSRPALPYFDLLMEERQEGGETGQLWENQVHWGYWEDPKAAEGTRADYTAAMEAMNGVLFHAGKLTDGQKLLDVGCGFGGTLQQINGAYSDMDLTGLNIDPRQLAAADAQITPTYGNTLRWVEGDACELPFEDNSFDRILAVECIFHFPSRQKFLAEAARVLKPGGYLAVSDFVPTMMFFGKTPIWMAIRPRIAKSYGTLGDVPLRGYRSMGRRAGLQLVANRNIRKNTMPTYPFLLRFFREQASEDAQSTMLVGTRWMKWLSKLSLLQYRVYTFVKPD</sequence>
<dbReference type="EMBL" id="FMUB01000010">
    <property type="protein sequence ID" value="SCX28623.1"/>
    <property type="molecule type" value="Genomic_DNA"/>
</dbReference>
<evidence type="ECO:0000313" key="3">
    <source>
        <dbReference type="EMBL" id="SCX28623.1"/>
    </source>
</evidence>
<reference evidence="4" key="1">
    <citation type="submission" date="2016-10" db="EMBL/GenBank/DDBJ databases">
        <authorList>
            <person name="Varghese N."/>
            <person name="Submissions S."/>
        </authorList>
    </citation>
    <scope>NUCLEOTIDE SEQUENCE [LARGE SCALE GENOMIC DNA]</scope>
    <source>
        <strain evidence="4">UNC267MFSha1.1M11</strain>
    </source>
</reference>
<evidence type="ECO:0000256" key="1">
    <source>
        <dbReference type="ARBA" id="ARBA00022679"/>
    </source>
</evidence>
<keyword evidence="1 3" id="KW-0808">Transferase</keyword>
<dbReference type="InterPro" id="IPR013216">
    <property type="entry name" value="Methyltransf_11"/>
</dbReference>
<dbReference type="STRING" id="1502745.SAMN02799620_04591"/>
<name>A0A1G4WSB7_9MYCO</name>
<keyword evidence="3" id="KW-0489">Methyltransferase</keyword>
<dbReference type="PANTHER" id="PTHR44068">
    <property type="entry name" value="ZGC:194242"/>
    <property type="match status" value="1"/>
</dbReference>
<evidence type="ECO:0000259" key="2">
    <source>
        <dbReference type="Pfam" id="PF08241"/>
    </source>
</evidence>
<protein>
    <submittedName>
        <fullName evidence="3">Methyltransferase domain-containing protein</fullName>
    </submittedName>
</protein>
<dbReference type="CDD" id="cd02440">
    <property type="entry name" value="AdoMet_MTases"/>
    <property type="match status" value="1"/>
</dbReference>
<dbReference type="Gene3D" id="3.40.50.150">
    <property type="entry name" value="Vaccinia Virus protein VP39"/>
    <property type="match status" value="1"/>
</dbReference>
<dbReference type="InterPro" id="IPR029063">
    <property type="entry name" value="SAM-dependent_MTases_sf"/>
</dbReference>
<organism evidence="3 4">
    <name type="scientific">Mycolicibacterium fluoranthenivorans</name>
    <dbReference type="NCBI Taxonomy" id="258505"/>
    <lineage>
        <taxon>Bacteria</taxon>
        <taxon>Bacillati</taxon>
        <taxon>Actinomycetota</taxon>
        <taxon>Actinomycetes</taxon>
        <taxon>Mycobacteriales</taxon>
        <taxon>Mycobacteriaceae</taxon>
        <taxon>Mycolicibacterium</taxon>
    </lineage>
</organism>
<dbReference type="InterPro" id="IPR050447">
    <property type="entry name" value="Erg6_SMT_methyltransf"/>
</dbReference>
<dbReference type="PANTHER" id="PTHR44068:SF11">
    <property type="entry name" value="GERANYL DIPHOSPHATE 2-C-METHYLTRANSFERASE"/>
    <property type="match status" value="1"/>
</dbReference>
<accession>A0A1G4WSB7</accession>
<feature type="domain" description="Methyltransferase type 11" evidence="2">
    <location>
        <begin position="80"/>
        <end position="177"/>
    </location>
</feature>